<sequence>MSEPRSHAPSQRPARPPADRYADADRGSGLAGKVVAVLLVLLVGALLVAGVVTMYRLNQTPDISGEATGVEVVDSGRVDLTFTVTREEPGTPAYCIIRAQEESKGELGRREVYVPPSQNGTVEITASVFTTDRAFIADVYGCGEDVPDYLRR</sequence>
<evidence type="ECO:0000313" key="4">
    <source>
        <dbReference type="Proteomes" id="UP000244928"/>
    </source>
</evidence>
<organism evidence="3 4">
    <name type="scientific">Dietzia lutea</name>
    <dbReference type="NCBI Taxonomy" id="546160"/>
    <lineage>
        <taxon>Bacteria</taxon>
        <taxon>Bacillati</taxon>
        <taxon>Actinomycetota</taxon>
        <taxon>Actinomycetes</taxon>
        <taxon>Mycobacteriales</taxon>
        <taxon>Dietziaceae</taxon>
        <taxon>Dietzia</taxon>
    </lineage>
</organism>
<keyword evidence="2" id="KW-0812">Transmembrane</keyword>
<dbReference type="InterPro" id="IPR025443">
    <property type="entry name" value="DUF4307"/>
</dbReference>
<dbReference type="Pfam" id="PF14155">
    <property type="entry name" value="DUF4307"/>
    <property type="match status" value="1"/>
</dbReference>
<accession>A0A2S1R8A6</accession>
<dbReference type="KEGG" id="dlu:A6035_10215"/>
<evidence type="ECO:0008006" key="5">
    <source>
        <dbReference type="Google" id="ProtNLM"/>
    </source>
</evidence>
<evidence type="ECO:0000313" key="3">
    <source>
        <dbReference type="EMBL" id="AWH92474.1"/>
    </source>
</evidence>
<keyword evidence="2" id="KW-1133">Transmembrane helix</keyword>
<dbReference type="Proteomes" id="UP000244928">
    <property type="component" value="Chromosome"/>
</dbReference>
<dbReference type="AlphaFoldDB" id="A0A2S1R8A6"/>
<dbReference type="OrthoDB" id="4425882at2"/>
<protein>
    <recommendedName>
        <fullName evidence="5">DUF4307 domain-containing protein</fullName>
    </recommendedName>
</protein>
<dbReference type="RefSeq" id="WP_108847712.1">
    <property type="nucleotide sequence ID" value="NZ_CP015449.1"/>
</dbReference>
<proteinExistence type="predicted"/>
<keyword evidence="4" id="KW-1185">Reference proteome</keyword>
<evidence type="ECO:0000256" key="1">
    <source>
        <dbReference type="SAM" id="MobiDB-lite"/>
    </source>
</evidence>
<keyword evidence="2" id="KW-0472">Membrane</keyword>
<evidence type="ECO:0000256" key="2">
    <source>
        <dbReference type="SAM" id="Phobius"/>
    </source>
</evidence>
<feature type="transmembrane region" description="Helical" evidence="2">
    <location>
        <begin position="34"/>
        <end position="55"/>
    </location>
</feature>
<feature type="region of interest" description="Disordered" evidence="1">
    <location>
        <begin position="1"/>
        <end position="24"/>
    </location>
</feature>
<gene>
    <name evidence="3" type="ORF">A6035_10215</name>
</gene>
<dbReference type="EMBL" id="CP015449">
    <property type="protein sequence ID" value="AWH92474.1"/>
    <property type="molecule type" value="Genomic_DNA"/>
</dbReference>
<name>A0A2S1R8A6_9ACTN</name>
<reference evidence="3 4" key="1">
    <citation type="submission" date="2016-04" db="EMBL/GenBank/DDBJ databases">
        <title>Complete genome sequence of Dietzia lutea YIM 80766T, a strain isolated from desert soil in Egypt.</title>
        <authorList>
            <person name="Zhao J."/>
            <person name="Hu B."/>
            <person name="Geng S."/>
            <person name="Nie Y."/>
            <person name="Tang Y."/>
        </authorList>
    </citation>
    <scope>NUCLEOTIDE SEQUENCE [LARGE SCALE GENOMIC DNA]</scope>
    <source>
        <strain evidence="3 4">YIM 80766</strain>
    </source>
</reference>